<feature type="region of interest" description="Disordered" evidence="1">
    <location>
        <begin position="173"/>
        <end position="208"/>
    </location>
</feature>
<dbReference type="PANTHER" id="PTHR12460:SF38">
    <property type="entry name" value="KINETOPLAST-ASSOCIATED PROTEIN-LIKE PROTEIN"/>
    <property type="match status" value="1"/>
</dbReference>
<feature type="compositionally biased region" description="Polar residues" evidence="1">
    <location>
        <begin position="797"/>
        <end position="807"/>
    </location>
</feature>
<feature type="compositionally biased region" description="Basic and acidic residues" evidence="1">
    <location>
        <begin position="380"/>
        <end position="395"/>
    </location>
</feature>
<sequence length="949" mass="100134">MGSGEGRSCIRVTQQSGDRKAGWRKCGWLEGTQCGEEERRRGNQEGGGKSDEGGVLVRGRARGRSAEGAVEVGHGEREWQRRREDSAPSCRLAVSGETSGLRADSPRSAGGTCADGASASSFDVDPASDSFSTDRPAMVIRPGSSSDGTSPDGFGLAGVVGIEGDDTCWQVVDELGHKDEEGEAGSSSALEKDGEGEIGSSEGGRERRYEEFCKTVAESTFPALRQEVRVSRRAQSLTAGPFASQPAKGRVRVSKGTAPSGSRQREGSPFHSPQACVGSTAAADARSSAKTKKKMLARKTVAKDKKKVEEPKSEKRKTAEKKSVKGKDQTEEKLPVAKELTPNDEAEKLSRMWEELKELNDKKLDANSFTLPASCLLRPPADDSGKRPLEVREPEERQVRRIVDSMKRNPFADTLAHIGLIDPSHARTKEDVDLGKLLSGGYKVFVLGGGHTKEVRERLRNLYPTVSAFQKANCFIYVGLTVQEARKIAHEHNHIAGFHQDFSFIQKLNCGRSIGCQKNAATKTACLQEIGFSNPDKDLLQRSDPHFQVCMRSKEVWAPQLKIFDMWLKGDCLDQKMKVPTGKKAKIYSDDSEAGGSEGTRPVAKKKLKKFNSAEAQRQVDKCPRCIKGIRARILNDIGPTIERESRRDETAEEDKTYNCAVVAEHTTAATTPTSAAAVANAAEPAAAGPPAAEAPPAGAPAPPPPPPAAATAAAAAEPAAAAAAAPAPAATAPPAAAAAAAAAVTEPPAAAAATEPPAAAAAVAAAASAQGAASEPATAGPGTEALAQREAAGPAHSQNSSRGTTTRSRKPKIAGDEVFIGELGEYLDPRLKTRLLPFRYLVAEPTSTPSPSKTKPGKRRTPPPVVVSPQRCVESSAALEKVSGTKPKAPKKKVLAEKVAASSKGKGKAPQDELGTKPKAPKKKVPAPKVAASSKGKGKAPQDELQVP</sequence>
<organism evidence="2 3">
    <name type="scientific">Chara braunii</name>
    <name type="common">Braun's stonewort</name>
    <dbReference type="NCBI Taxonomy" id="69332"/>
    <lineage>
        <taxon>Eukaryota</taxon>
        <taxon>Viridiplantae</taxon>
        <taxon>Streptophyta</taxon>
        <taxon>Charophyceae</taxon>
        <taxon>Charales</taxon>
        <taxon>Characeae</taxon>
        <taxon>Chara</taxon>
    </lineage>
</organism>
<dbReference type="PANTHER" id="PTHR12460">
    <property type="entry name" value="CYCLIN-DEPENDENT KINASE INHIBITOR-RELATED PROTEIN"/>
    <property type="match status" value="1"/>
</dbReference>
<feature type="compositionally biased region" description="Low complexity" evidence="1">
    <location>
        <begin position="673"/>
        <end position="697"/>
    </location>
</feature>
<dbReference type="Proteomes" id="UP000265515">
    <property type="component" value="Unassembled WGS sequence"/>
</dbReference>
<feature type="region of interest" description="Disordered" evidence="1">
    <location>
        <begin position="231"/>
        <end position="345"/>
    </location>
</feature>
<reference evidence="2 3" key="1">
    <citation type="journal article" date="2018" name="Cell">
        <title>The Chara Genome: Secondary Complexity and Implications for Plant Terrestrialization.</title>
        <authorList>
            <person name="Nishiyama T."/>
            <person name="Sakayama H."/>
            <person name="Vries J.D."/>
            <person name="Buschmann H."/>
            <person name="Saint-Marcoux D."/>
            <person name="Ullrich K.K."/>
            <person name="Haas F.B."/>
            <person name="Vanderstraeten L."/>
            <person name="Becker D."/>
            <person name="Lang D."/>
            <person name="Vosolsobe S."/>
            <person name="Rombauts S."/>
            <person name="Wilhelmsson P.K.I."/>
            <person name="Janitza P."/>
            <person name="Kern R."/>
            <person name="Heyl A."/>
            <person name="Rumpler F."/>
            <person name="Villalobos L.I.A.C."/>
            <person name="Clay J.M."/>
            <person name="Skokan R."/>
            <person name="Toyoda A."/>
            <person name="Suzuki Y."/>
            <person name="Kagoshima H."/>
            <person name="Schijlen E."/>
            <person name="Tajeshwar N."/>
            <person name="Catarino B."/>
            <person name="Hetherington A.J."/>
            <person name="Saltykova A."/>
            <person name="Bonnot C."/>
            <person name="Breuninger H."/>
            <person name="Symeonidi A."/>
            <person name="Radhakrishnan G.V."/>
            <person name="Van Nieuwerburgh F."/>
            <person name="Deforce D."/>
            <person name="Chang C."/>
            <person name="Karol K.G."/>
            <person name="Hedrich R."/>
            <person name="Ulvskov P."/>
            <person name="Glockner G."/>
            <person name="Delwiche C.F."/>
            <person name="Petrasek J."/>
            <person name="Van de Peer Y."/>
            <person name="Friml J."/>
            <person name="Beilby M."/>
            <person name="Dolan L."/>
            <person name="Kohara Y."/>
            <person name="Sugano S."/>
            <person name="Fujiyama A."/>
            <person name="Delaux P.-M."/>
            <person name="Quint M."/>
            <person name="TheiBen G."/>
            <person name="Hagemann M."/>
            <person name="Harholt J."/>
            <person name="Dunand C."/>
            <person name="Zachgo S."/>
            <person name="Langdale J."/>
            <person name="Maumus F."/>
            <person name="Straeten D.V.D."/>
            <person name="Gould S.B."/>
            <person name="Rensing S.A."/>
        </authorList>
    </citation>
    <scope>NUCLEOTIDE SEQUENCE [LARGE SCALE GENOMIC DNA]</scope>
    <source>
        <strain evidence="2 3">S276</strain>
    </source>
</reference>
<feature type="compositionally biased region" description="Basic and acidic residues" evidence="1">
    <location>
        <begin position="73"/>
        <end position="86"/>
    </location>
</feature>
<comment type="caution">
    <text evidence="2">The sequence shown here is derived from an EMBL/GenBank/DDBJ whole genome shotgun (WGS) entry which is preliminary data.</text>
</comment>
<protein>
    <submittedName>
        <fullName evidence="2">Uncharacterized protein</fullName>
    </submittedName>
</protein>
<dbReference type="EMBL" id="BFEA01000525">
    <property type="protein sequence ID" value="GBG85581.1"/>
    <property type="molecule type" value="Genomic_DNA"/>
</dbReference>
<proteinExistence type="predicted"/>
<dbReference type="AlphaFoldDB" id="A0A388LTI5"/>
<feature type="compositionally biased region" description="Basic and acidic residues" evidence="1">
    <location>
        <begin position="301"/>
        <end position="336"/>
    </location>
</feature>
<feature type="region of interest" description="Disordered" evidence="1">
    <location>
        <begin position="375"/>
        <end position="395"/>
    </location>
</feature>
<evidence type="ECO:0000313" key="2">
    <source>
        <dbReference type="EMBL" id="GBG85581.1"/>
    </source>
</evidence>
<dbReference type="Gramene" id="GBG85581">
    <property type="protein sequence ID" value="GBG85581"/>
    <property type="gene ID" value="CBR_g40308"/>
</dbReference>
<feature type="region of interest" description="Disordered" evidence="1">
    <location>
        <begin position="844"/>
        <end position="949"/>
    </location>
</feature>
<gene>
    <name evidence="2" type="ORF">CBR_g40308</name>
</gene>
<name>A0A388LTI5_CHABU</name>
<feature type="region of interest" description="Disordered" evidence="1">
    <location>
        <begin position="34"/>
        <end position="158"/>
    </location>
</feature>
<evidence type="ECO:0000313" key="3">
    <source>
        <dbReference type="Proteomes" id="UP000265515"/>
    </source>
</evidence>
<keyword evidence="3" id="KW-1185">Reference proteome</keyword>
<accession>A0A388LTI5</accession>
<feature type="compositionally biased region" description="Low complexity" evidence="1">
    <location>
        <begin position="846"/>
        <end position="855"/>
    </location>
</feature>
<evidence type="ECO:0000256" key="1">
    <source>
        <dbReference type="SAM" id="MobiDB-lite"/>
    </source>
</evidence>
<feature type="compositionally biased region" description="Pro residues" evidence="1">
    <location>
        <begin position="698"/>
        <end position="709"/>
    </location>
</feature>
<feature type="region of interest" description="Disordered" evidence="1">
    <location>
        <begin position="774"/>
        <end position="820"/>
    </location>
</feature>
<feature type="compositionally biased region" description="Basic and acidic residues" evidence="1">
    <location>
        <begin position="36"/>
        <end position="52"/>
    </location>
</feature>
<feature type="region of interest" description="Disordered" evidence="1">
    <location>
        <begin position="673"/>
        <end position="714"/>
    </location>
</feature>
<feature type="compositionally biased region" description="Low complexity" evidence="1">
    <location>
        <begin position="142"/>
        <end position="154"/>
    </location>
</feature>